<sequence length="679" mass="71897">MAESNKPWAKALLRDASAVMAKNLAAAKPRGVASARVREPRHEHATQFIARPRSVVPSSRASGPRPPSPQRARRRPLPSSLSRPQNDGGAVELAGKVDELARELNDARASLREVENALSEHLEKLAEADAAAASGEASTENEYTSRLWKQRAADAAKTRVVLTLEKKRLREEAKEETRRDAEGREKEIRALRAECDAANARRSAKETELVEYKTELRRTRDAAAAERAKHDADVAALRRDVYNAKLEVDALRNDTVVAALRAEVRELEKERDDYKAVAGAQVAETMTRGDANDALYGEVSELRSAMASAAASWKSERETIGAELARTKREAADAAAEYASRELELTRKASDAFKDAGISGAKKAAAAAEAAAEAAARKLETPRGGILAARDASAVSDLVNARLRDSIATLTESNVSLRARVRELEDETAAARATARAAETETPTPAATAKPPSARIDRYVSPGARFEYEHLAGRMPTSEDARVCPAGVGTATIDDPNAVAKLSSTEARTPDAGVGSRGGSHLFAHAESWRSYGESTPIGTSPAAMKHREQALGKSTTAAYARAGDVGASGRDVEKINRAEAASRSVRLGAPSPLKTQEALRETCAVAAAIEGYSSDLKRCYPVTPGGGGGGGGARTTKPAITDGKMLGGGGWISKSASPLARRPRGASASRRGGWVGGG</sequence>
<gene>
    <name evidence="3" type="ORF">MICPUCDRAFT_59336</name>
</gene>
<feature type="compositionally biased region" description="Basic and acidic residues" evidence="2">
    <location>
        <begin position="36"/>
        <end position="45"/>
    </location>
</feature>
<reference evidence="3 4" key="1">
    <citation type="journal article" date="2009" name="Science">
        <title>Green evolution and dynamic adaptations revealed by genomes of the marine picoeukaryotes Micromonas.</title>
        <authorList>
            <person name="Worden A.Z."/>
            <person name="Lee J.H."/>
            <person name="Mock T."/>
            <person name="Rouze P."/>
            <person name="Simmons M.P."/>
            <person name="Aerts A.L."/>
            <person name="Allen A.E."/>
            <person name="Cuvelier M.L."/>
            <person name="Derelle E."/>
            <person name="Everett M.V."/>
            <person name="Foulon E."/>
            <person name="Grimwood J."/>
            <person name="Gundlach H."/>
            <person name="Henrissat B."/>
            <person name="Napoli C."/>
            <person name="McDonald S.M."/>
            <person name="Parker M.S."/>
            <person name="Rombauts S."/>
            <person name="Salamov A."/>
            <person name="Von Dassow P."/>
            <person name="Badger J.H."/>
            <person name="Coutinho P.M."/>
            <person name="Demir E."/>
            <person name="Dubchak I."/>
            <person name="Gentemann C."/>
            <person name="Eikrem W."/>
            <person name="Gready J.E."/>
            <person name="John U."/>
            <person name="Lanier W."/>
            <person name="Lindquist E.A."/>
            <person name="Lucas S."/>
            <person name="Mayer K.F."/>
            <person name="Moreau H."/>
            <person name="Not F."/>
            <person name="Otillar R."/>
            <person name="Panaud O."/>
            <person name="Pangilinan J."/>
            <person name="Paulsen I."/>
            <person name="Piegu B."/>
            <person name="Poliakov A."/>
            <person name="Robbens S."/>
            <person name="Schmutz J."/>
            <person name="Toulza E."/>
            <person name="Wyss T."/>
            <person name="Zelensky A."/>
            <person name="Zhou K."/>
            <person name="Armbrust E.V."/>
            <person name="Bhattacharya D."/>
            <person name="Goodenough U.W."/>
            <person name="Van de Peer Y."/>
            <person name="Grigoriev I.V."/>
        </authorList>
    </citation>
    <scope>NUCLEOTIDE SEQUENCE [LARGE SCALE GENOMIC DNA]</scope>
    <source>
        <strain evidence="3 4">CCMP1545</strain>
    </source>
</reference>
<dbReference type="RefSeq" id="XP_003059733.1">
    <property type="nucleotide sequence ID" value="XM_003059687.1"/>
</dbReference>
<dbReference type="KEGG" id="mpp:MICPUCDRAFT_59336"/>
<proteinExistence type="predicted"/>
<dbReference type="GeneID" id="9685459"/>
<dbReference type="AlphaFoldDB" id="C1MVD7"/>
<feature type="compositionally biased region" description="Low complexity" evidence="2">
    <location>
        <begin position="51"/>
        <end position="63"/>
    </location>
</feature>
<protein>
    <submittedName>
        <fullName evidence="3">Predicted protein</fullName>
    </submittedName>
</protein>
<dbReference type="EMBL" id="GG663741">
    <property type="protein sequence ID" value="EEH55685.1"/>
    <property type="molecule type" value="Genomic_DNA"/>
</dbReference>
<feature type="compositionally biased region" description="Low complexity" evidence="2">
    <location>
        <begin position="432"/>
        <end position="449"/>
    </location>
</feature>
<feature type="coiled-coil region" evidence="1">
    <location>
        <begin position="159"/>
        <end position="277"/>
    </location>
</feature>
<accession>C1MVD7</accession>
<feature type="region of interest" description="Disordered" evidence="2">
    <location>
        <begin position="26"/>
        <end position="90"/>
    </location>
</feature>
<evidence type="ECO:0000256" key="2">
    <source>
        <dbReference type="SAM" id="MobiDB-lite"/>
    </source>
</evidence>
<evidence type="ECO:0000313" key="3">
    <source>
        <dbReference type="EMBL" id="EEH55685.1"/>
    </source>
</evidence>
<feature type="compositionally biased region" description="Low complexity" evidence="2">
    <location>
        <begin position="656"/>
        <end position="673"/>
    </location>
</feature>
<feature type="coiled-coil region" evidence="1">
    <location>
        <begin position="90"/>
        <end position="131"/>
    </location>
</feature>
<organism evidence="4">
    <name type="scientific">Micromonas pusilla (strain CCMP1545)</name>
    <name type="common">Picoplanktonic green alga</name>
    <dbReference type="NCBI Taxonomy" id="564608"/>
    <lineage>
        <taxon>Eukaryota</taxon>
        <taxon>Viridiplantae</taxon>
        <taxon>Chlorophyta</taxon>
        <taxon>Mamiellophyceae</taxon>
        <taxon>Mamiellales</taxon>
        <taxon>Mamiellaceae</taxon>
        <taxon>Micromonas</taxon>
    </lineage>
</organism>
<dbReference type="Proteomes" id="UP000001876">
    <property type="component" value="Unassembled WGS sequence"/>
</dbReference>
<name>C1MVD7_MICPC</name>
<keyword evidence="4" id="KW-1185">Reference proteome</keyword>
<feature type="region of interest" description="Disordered" evidence="2">
    <location>
        <begin position="624"/>
        <end position="679"/>
    </location>
</feature>
<keyword evidence="1" id="KW-0175">Coiled coil</keyword>
<evidence type="ECO:0000313" key="4">
    <source>
        <dbReference type="Proteomes" id="UP000001876"/>
    </source>
</evidence>
<dbReference type="Gene3D" id="1.10.287.1490">
    <property type="match status" value="1"/>
</dbReference>
<feature type="region of interest" description="Disordered" evidence="2">
    <location>
        <begin position="432"/>
        <end position="453"/>
    </location>
</feature>
<feature type="compositionally biased region" description="Gly residues" evidence="2">
    <location>
        <begin position="625"/>
        <end position="634"/>
    </location>
</feature>
<evidence type="ECO:0000256" key="1">
    <source>
        <dbReference type="SAM" id="Coils"/>
    </source>
</evidence>